<sequence length="136" mass="15315">MIKLGYEIETGKEIGVQPSHLIVTGVTQLSGKTTTLEALIKRSGLKAIIFKTKIGEKSFTEGTEVAPFFRDRSDYEFVKSLIEAYAKEKLFLEKGTLMRLCKGSTSLIDIKKRVDDELAEGKLRGLKEEIHTRLQH</sequence>
<organism evidence="1">
    <name type="scientific">marine sediment metagenome</name>
    <dbReference type="NCBI Taxonomy" id="412755"/>
    <lineage>
        <taxon>unclassified sequences</taxon>
        <taxon>metagenomes</taxon>
        <taxon>ecological metagenomes</taxon>
    </lineage>
</organism>
<feature type="non-terminal residue" evidence="1">
    <location>
        <position position="136"/>
    </location>
</feature>
<protein>
    <submittedName>
        <fullName evidence="1">Uncharacterized protein</fullName>
    </submittedName>
</protein>
<comment type="caution">
    <text evidence="1">The sequence shown here is derived from an EMBL/GenBank/DDBJ whole genome shotgun (WGS) entry which is preliminary data.</text>
</comment>
<dbReference type="InterPro" id="IPR006141">
    <property type="entry name" value="Intein_N"/>
</dbReference>
<reference evidence="1" key="1">
    <citation type="journal article" date="2015" name="Nature">
        <title>Complex archaea that bridge the gap between prokaryotes and eukaryotes.</title>
        <authorList>
            <person name="Spang A."/>
            <person name="Saw J.H."/>
            <person name="Jorgensen S.L."/>
            <person name="Zaremba-Niedzwiedzka K."/>
            <person name="Martijn J."/>
            <person name="Lind A.E."/>
            <person name="van Eijk R."/>
            <person name="Schleper C."/>
            <person name="Guy L."/>
            <person name="Ettema T.J."/>
        </authorList>
    </citation>
    <scope>NUCLEOTIDE SEQUENCE</scope>
</reference>
<name>A0A0F9SGW9_9ZZZZ</name>
<dbReference type="AlphaFoldDB" id="A0A0F9SGW9"/>
<dbReference type="PROSITE" id="PS50817">
    <property type="entry name" value="INTEIN_N_TER"/>
    <property type="match status" value="1"/>
</dbReference>
<gene>
    <name evidence="1" type="ORF">LCGC14_0852680</name>
</gene>
<accession>A0A0F9SGW9</accession>
<proteinExistence type="predicted"/>
<evidence type="ECO:0000313" key="1">
    <source>
        <dbReference type="EMBL" id="KKN28623.1"/>
    </source>
</evidence>
<dbReference type="GO" id="GO:0016539">
    <property type="term" value="P:intein-mediated protein splicing"/>
    <property type="evidence" value="ECO:0007669"/>
    <property type="project" value="InterPro"/>
</dbReference>
<dbReference type="EMBL" id="LAZR01002548">
    <property type="protein sequence ID" value="KKN28623.1"/>
    <property type="molecule type" value="Genomic_DNA"/>
</dbReference>